<evidence type="ECO:0000256" key="1">
    <source>
        <dbReference type="ARBA" id="ARBA00022529"/>
    </source>
</evidence>
<dbReference type="Gene3D" id="3.30.30.10">
    <property type="entry name" value="Knottin, scorpion toxin-like"/>
    <property type="match status" value="1"/>
</dbReference>
<reference evidence="5" key="1">
    <citation type="submission" date="2023-10" db="EMBL/GenBank/DDBJ databases">
        <title>Chromosome-level genome of the transformable northern wattle, Acacia crassicarpa.</title>
        <authorList>
            <person name="Massaro I."/>
            <person name="Sinha N.R."/>
            <person name="Poethig S."/>
            <person name="Leichty A.R."/>
        </authorList>
    </citation>
    <scope>NUCLEOTIDE SEQUENCE</scope>
    <source>
        <strain evidence="5">Acra3RX</strain>
        <tissue evidence="5">Leaf</tissue>
    </source>
</reference>
<dbReference type="GO" id="GO:0050832">
    <property type="term" value="P:defense response to fungus"/>
    <property type="evidence" value="ECO:0007669"/>
    <property type="project" value="UniProtKB-KW"/>
</dbReference>
<evidence type="ECO:0000256" key="3">
    <source>
        <dbReference type="SAM" id="SignalP"/>
    </source>
</evidence>
<dbReference type="InterPro" id="IPR036574">
    <property type="entry name" value="Scorpion_toxin-like_sf"/>
</dbReference>
<accession>A0AAE1JAE1</accession>
<dbReference type="SMART" id="SM00505">
    <property type="entry name" value="Knot1"/>
    <property type="match status" value="1"/>
</dbReference>
<evidence type="ECO:0000313" key="6">
    <source>
        <dbReference type="Proteomes" id="UP001293593"/>
    </source>
</evidence>
<feature type="signal peptide" evidence="3">
    <location>
        <begin position="1"/>
        <end position="19"/>
    </location>
</feature>
<dbReference type="SUPFAM" id="SSF57095">
    <property type="entry name" value="Scorpion toxin-like"/>
    <property type="match status" value="1"/>
</dbReference>
<proteinExistence type="predicted"/>
<keyword evidence="6" id="KW-1185">Reference proteome</keyword>
<evidence type="ECO:0000259" key="4">
    <source>
        <dbReference type="SMART" id="SM00505"/>
    </source>
</evidence>
<name>A0AAE1JAE1_9FABA</name>
<dbReference type="Proteomes" id="UP001293593">
    <property type="component" value="Unassembled WGS sequence"/>
</dbReference>
<dbReference type="AlphaFoldDB" id="A0AAE1JAE1"/>
<organism evidence="5 6">
    <name type="scientific">Acacia crassicarpa</name>
    <name type="common">northern wattle</name>
    <dbReference type="NCBI Taxonomy" id="499986"/>
    <lineage>
        <taxon>Eukaryota</taxon>
        <taxon>Viridiplantae</taxon>
        <taxon>Streptophyta</taxon>
        <taxon>Embryophyta</taxon>
        <taxon>Tracheophyta</taxon>
        <taxon>Spermatophyta</taxon>
        <taxon>Magnoliopsida</taxon>
        <taxon>eudicotyledons</taxon>
        <taxon>Gunneridae</taxon>
        <taxon>Pentapetalae</taxon>
        <taxon>rosids</taxon>
        <taxon>fabids</taxon>
        <taxon>Fabales</taxon>
        <taxon>Fabaceae</taxon>
        <taxon>Caesalpinioideae</taxon>
        <taxon>mimosoid clade</taxon>
        <taxon>Acacieae</taxon>
        <taxon>Acacia</taxon>
    </lineage>
</organism>
<keyword evidence="1" id="KW-0929">Antimicrobial</keyword>
<feature type="chain" id="PRO_5041986523" description="Knottins-like domain-containing protein" evidence="3">
    <location>
        <begin position="20"/>
        <end position="77"/>
    </location>
</feature>
<dbReference type="EMBL" id="JAWXYG010000007">
    <property type="protein sequence ID" value="KAK4266862.1"/>
    <property type="molecule type" value="Genomic_DNA"/>
</dbReference>
<comment type="caution">
    <text evidence="5">The sequence shown here is derived from an EMBL/GenBank/DDBJ whole genome shotgun (WGS) entry which is preliminary data.</text>
</comment>
<feature type="domain" description="Knottins-like" evidence="4">
    <location>
        <begin position="30"/>
        <end position="77"/>
    </location>
</feature>
<dbReference type="Pfam" id="PF00304">
    <property type="entry name" value="Gamma-thionin"/>
    <property type="match status" value="1"/>
</dbReference>
<dbReference type="InterPro" id="IPR003614">
    <property type="entry name" value="Knottins"/>
</dbReference>
<keyword evidence="2" id="KW-0295">Fungicide</keyword>
<evidence type="ECO:0000313" key="5">
    <source>
        <dbReference type="EMBL" id="KAK4266862.1"/>
    </source>
</evidence>
<keyword evidence="3" id="KW-0732">Signal</keyword>
<gene>
    <name evidence="5" type="ORF">QN277_023727</name>
</gene>
<evidence type="ECO:0000256" key="2">
    <source>
        <dbReference type="ARBA" id="ARBA00022577"/>
    </source>
</evidence>
<sequence length="77" mass="8252">MERKSLVVVFSILVLLLAAQEVVVKTEAKTCEKPSKYFSGGCVGTTGNTQCGYLCRRGEHLLSGACKGLKCVCTYAC</sequence>
<protein>
    <recommendedName>
        <fullName evidence="4">Knottins-like domain-containing protein</fullName>
    </recommendedName>
</protein>
<dbReference type="GO" id="GO:0031640">
    <property type="term" value="P:killing of cells of another organism"/>
    <property type="evidence" value="ECO:0007669"/>
    <property type="project" value="UniProtKB-KW"/>
</dbReference>